<dbReference type="PANTHER" id="PTHR11080">
    <property type="entry name" value="PYRAZINAMIDASE/NICOTINAMIDASE"/>
    <property type="match status" value="1"/>
</dbReference>
<dbReference type="Proteomes" id="UP001154272">
    <property type="component" value="Unassembled WGS sequence"/>
</dbReference>
<evidence type="ECO:0000256" key="1">
    <source>
        <dbReference type="ARBA" id="ARBA00006336"/>
    </source>
</evidence>
<sequence length="223" mass="25124">MMKLHINQETDILAVIDVQNDFLPGGALGVKDGDQIIPVINHLLSHRFQRSFATQDWHPKDHISFACNHPGAKPYDAIELPYGKQTLWPAHAVQNTKGAELSSELKQDCFQKIFRKGWRQDIDSYSAFYENDCKTSTGLINWLQKIGIKRIFFAGLAEDFCVAYSAMDAVNAGFESYIISDATKPVNLMLSNQISSTEYQKKILLAIGTKYILSDKITVNSLY</sequence>
<evidence type="ECO:0000313" key="10">
    <source>
        <dbReference type="Proteomes" id="UP001154272"/>
    </source>
</evidence>
<evidence type="ECO:0000256" key="2">
    <source>
        <dbReference type="ARBA" id="ARBA00022642"/>
    </source>
</evidence>
<dbReference type="EC" id="3.5.1.19" evidence="6"/>
<dbReference type="CDD" id="cd01011">
    <property type="entry name" value="nicotinamidase"/>
    <property type="match status" value="1"/>
</dbReference>
<dbReference type="SUPFAM" id="SSF52499">
    <property type="entry name" value="Isochorismatase-like hydrolases"/>
    <property type="match status" value="1"/>
</dbReference>
<name>A0ABN8W1D6_9PROT</name>
<dbReference type="EMBL" id="CAMXCH010000001">
    <property type="protein sequence ID" value="CAI3922624.1"/>
    <property type="molecule type" value="Genomic_DNA"/>
</dbReference>
<evidence type="ECO:0000256" key="3">
    <source>
        <dbReference type="ARBA" id="ARBA00022723"/>
    </source>
</evidence>
<dbReference type="PANTHER" id="PTHR11080:SF2">
    <property type="entry name" value="LD05707P"/>
    <property type="match status" value="1"/>
</dbReference>
<evidence type="ECO:0000256" key="5">
    <source>
        <dbReference type="ARBA" id="ARBA00037900"/>
    </source>
</evidence>
<dbReference type="InterPro" id="IPR000868">
    <property type="entry name" value="Isochorismatase-like_dom"/>
</dbReference>
<feature type="domain" description="Isochorismatase-like" evidence="8">
    <location>
        <begin position="13"/>
        <end position="184"/>
    </location>
</feature>
<gene>
    <name evidence="9" type="ORF">R83534S58_LOCUS25</name>
</gene>
<dbReference type="RefSeq" id="WP_282022949.1">
    <property type="nucleotide sequence ID" value="NZ_CAMXCH010000001.1"/>
</dbReference>
<dbReference type="InterPro" id="IPR052347">
    <property type="entry name" value="Isochorismatase_Nicotinamidase"/>
</dbReference>
<keyword evidence="10" id="KW-1185">Reference proteome</keyword>
<accession>A0ABN8W1D6</accession>
<evidence type="ECO:0000256" key="6">
    <source>
        <dbReference type="ARBA" id="ARBA00039017"/>
    </source>
</evidence>
<evidence type="ECO:0000256" key="7">
    <source>
        <dbReference type="ARBA" id="ARBA00043224"/>
    </source>
</evidence>
<evidence type="ECO:0000259" key="8">
    <source>
        <dbReference type="Pfam" id="PF00857"/>
    </source>
</evidence>
<protein>
    <recommendedName>
        <fullName evidence="6">nicotinamidase</fullName>
        <ecNumber evidence="6">3.5.1.19</ecNumber>
    </recommendedName>
    <alternativeName>
        <fullName evidence="7">Nicotinamide deamidase</fullName>
    </alternativeName>
</protein>
<comment type="pathway">
    <text evidence="5">Cofactor biosynthesis; nicotinate biosynthesis; nicotinate from nicotinamide: step 1/1.</text>
</comment>
<organism evidence="9 10">
    <name type="scientific">Commensalibacter papalotli</name>
    <name type="common">ex Botero et al. 2024</name>
    <dbReference type="NCBI Taxonomy" id="2972766"/>
    <lineage>
        <taxon>Bacteria</taxon>
        <taxon>Pseudomonadati</taxon>
        <taxon>Pseudomonadota</taxon>
        <taxon>Alphaproteobacteria</taxon>
        <taxon>Acetobacterales</taxon>
        <taxon>Acetobacteraceae</taxon>
    </lineage>
</organism>
<keyword evidence="3" id="KW-0479">Metal-binding</keyword>
<reference evidence="9" key="1">
    <citation type="submission" date="2022-10" db="EMBL/GenBank/DDBJ databases">
        <authorList>
            <person name="Botero Cardona J."/>
        </authorList>
    </citation>
    <scope>NUCLEOTIDE SEQUENCE</scope>
    <source>
        <strain evidence="9">R-83534</strain>
    </source>
</reference>
<dbReference type="NCBIfam" id="NF008623">
    <property type="entry name" value="PRK11609.1"/>
    <property type="match status" value="1"/>
</dbReference>
<comment type="caution">
    <text evidence="9">The sequence shown here is derived from an EMBL/GenBank/DDBJ whole genome shotgun (WGS) entry which is preliminary data.</text>
</comment>
<dbReference type="InterPro" id="IPR036380">
    <property type="entry name" value="Isochorismatase-like_sf"/>
</dbReference>
<dbReference type="Gene3D" id="3.40.50.850">
    <property type="entry name" value="Isochorismatase-like"/>
    <property type="match status" value="1"/>
</dbReference>
<keyword evidence="4" id="KW-0378">Hydrolase</keyword>
<comment type="similarity">
    <text evidence="1">Belongs to the isochorismatase family.</text>
</comment>
<dbReference type="Pfam" id="PF00857">
    <property type="entry name" value="Isochorismatase"/>
    <property type="match status" value="1"/>
</dbReference>
<evidence type="ECO:0000313" key="9">
    <source>
        <dbReference type="EMBL" id="CAI3922624.1"/>
    </source>
</evidence>
<evidence type="ECO:0000256" key="4">
    <source>
        <dbReference type="ARBA" id="ARBA00022801"/>
    </source>
</evidence>
<keyword evidence="2" id="KW-0662">Pyridine nucleotide biosynthesis</keyword>
<proteinExistence type="inferred from homology"/>